<gene>
    <name evidence="2" type="ORF">IPI13_17160</name>
</gene>
<organism evidence="2 3">
    <name type="scientific">Candidatus Phosphoribacter hodrii</name>
    <dbReference type="NCBI Taxonomy" id="2953743"/>
    <lineage>
        <taxon>Bacteria</taxon>
        <taxon>Bacillati</taxon>
        <taxon>Actinomycetota</taxon>
        <taxon>Actinomycetes</taxon>
        <taxon>Micrococcales</taxon>
        <taxon>Dermatophilaceae</taxon>
        <taxon>Candidatus Phosphoribacter</taxon>
    </lineage>
</organism>
<accession>A0A935M8D6</accession>
<evidence type="ECO:0000313" key="3">
    <source>
        <dbReference type="Proteomes" id="UP000726105"/>
    </source>
</evidence>
<feature type="compositionally biased region" description="Low complexity" evidence="1">
    <location>
        <begin position="11"/>
        <end position="25"/>
    </location>
</feature>
<feature type="region of interest" description="Disordered" evidence="1">
    <location>
        <begin position="1"/>
        <end position="26"/>
    </location>
</feature>
<sequence length="227" mass="24046">MNDNTDNSVRNQDSFTTTSSFNTQTLNDHSTTVGIRQYQAGFGGDFNFGLGGGAMAAGGGWGKHGASGADMEVDLDNRVMQLDQSVNQAISTEGGPGGGNVGQVFGQNATVSFGDGSNAAGRDVNIDNSELDLEVGDINIGNTDISTRINDSFNDYSTEMDMEWDLEIEDSFNDQSTNTEVEVEVDDSFTSEVDAAFDNSLEWENSGNIFSPGAGTTGGEAETEFDF</sequence>
<comment type="caution">
    <text evidence="2">The sequence shown here is derived from an EMBL/GenBank/DDBJ whole genome shotgun (WGS) entry which is preliminary data.</text>
</comment>
<dbReference type="EMBL" id="JADJIB010000012">
    <property type="protein sequence ID" value="MBK7274794.1"/>
    <property type="molecule type" value="Genomic_DNA"/>
</dbReference>
<dbReference type="Proteomes" id="UP000726105">
    <property type="component" value="Unassembled WGS sequence"/>
</dbReference>
<name>A0A935M8D6_9MICO</name>
<feature type="region of interest" description="Disordered" evidence="1">
    <location>
        <begin position="206"/>
        <end position="227"/>
    </location>
</feature>
<evidence type="ECO:0000256" key="1">
    <source>
        <dbReference type="SAM" id="MobiDB-lite"/>
    </source>
</evidence>
<feature type="compositionally biased region" description="Polar residues" evidence="1">
    <location>
        <begin position="1"/>
        <end position="10"/>
    </location>
</feature>
<evidence type="ECO:0000313" key="2">
    <source>
        <dbReference type="EMBL" id="MBK7274794.1"/>
    </source>
</evidence>
<reference evidence="2 3" key="1">
    <citation type="submission" date="2020-10" db="EMBL/GenBank/DDBJ databases">
        <title>Connecting structure to function with the recovery of over 1000 high-quality activated sludge metagenome-assembled genomes encoding full-length rRNA genes using long-read sequencing.</title>
        <authorList>
            <person name="Singleton C.M."/>
            <person name="Petriglieri F."/>
            <person name="Kristensen J.M."/>
            <person name="Kirkegaard R.H."/>
            <person name="Michaelsen T.Y."/>
            <person name="Andersen M.H."/>
            <person name="Karst S.M."/>
            <person name="Dueholm M.S."/>
            <person name="Nielsen P.H."/>
            <person name="Albertsen M."/>
        </authorList>
    </citation>
    <scope>NUCLEOTIDE SEQUENCE [LARGE SCALE GENOMIC DNA]</scope>
    <source>
        <strain evidence="2">Ega_18-Q3-R5-49_MAXAC.001</strain>
    </source>
</reference>
<dbReference type="AlphaFoldDB" id="A0A935M8D6"/>
<protein>
    <submittedName>
        <fullName evidence="2">Uncharacterized protein</fullName>
    </submittedName>
</protein>
<proteinExistence type="predicted"/>